<dbReference type="CDD" id="cd00055">
    <property type="entry name" value="EGF_Lam"/>
    <property type="match status" value="1"/>
</dbReference>
<dbReference type="PROSITE" id="PS50923">
    <property type="entry name" value="SUSHI"/>
    <property type="match status" value="1"/>
</dbReference>
<dbReference type="GO" id="GO:0016020">
    <property type="term" value="C:membrane"/>
    <property type="evidence" value="ECO:0007669"/>
    <property type="project" value="TreeGrafter"/>
</dbReference>
<dbReference type="EnsemblMetazoa" id="CJA05642.1">
    <property type="protein sequence ID" value="CJA05642.1"/>
    <property type="gene ID" value="WBGene00124846"/>
</dbReference>
<evidence type="ECO:0000256" key="1">
    <source>
        <dbReference type="ARBA" id="ARBA00022737"/>
    </source>
</evidence>
<dbReference type="CDD" id="cd00054">
    <property type="entry name" value="EGF_CA"/>
    <property type="match status" value="1"/>
</dbReference>
<feature type="domain" description="EGF-like" evidence="7">
    <location>
        <begin position="3"/>
        <end position="32"/>
    </location>
</feature>
<evidence type="ECO:0000256" key="6">
    <source>
        <dbReference type="SAM" id="Phobius"/>
    </source>
</evidence>
<dbReference type="Gene3D" id="2.60.120.200">
    <property type="match status" value="1"/>
</dbReference>
<protein>
    <recommendedName>
        <fullName evidence="12">EGF-like domain-containing protein</fullName>
    </recommendedName>
</protein>
<dbReference type="PANTHER" id="PTHR24052:SF8">
    <property type="entry name" value="NIMROD A, ISOFORM E"/>
    <property type="match status" value="1"/>
</dbReference>
<name>A0A8R1DLV6_CAEJA</name>
<feature type="region of interest" description="Disordered" evidence="5">
    <location>
        <begin position="842"/>
        <end position="861"/>
    </location>
</feature>
<dbReference type="InterPro" id="IPR013111">
    <property type="entry name" value="EGF_extracell"/>
</dbReference>
<dbReference type="PROSITE" id="PS50825">
    <property type="entry name" value="HYR"/>
    <property type="match status" value="1"/>
</dbReference>
<dbReference type="InterPro" id="IPR009030">
    <property type="entry name" value="Growth_fac_rcpt_cys_sf"/>
</dbReference>
<feature type="domain" description="EGF-like" evidence="7">
    <location>
        <begin position="34"/>
        <end position="68"/>
    </location>
</feature>
<evidence type="ECO:0000259" key="9">
    <source>
        <dbReference type="PROSITE" id="PS50923"/>
    </source>
</evidence>
<evidence type="ECO:0000256" key="2">
    <source>
        <dbReference type="ARBA" id="ARBA00023157"/>
    </source>
</evidence>
<dbReference type="Pfam" id="PF07974">
    <property type="entry name" value="EGF_2"/>
    <property type="match status" value="1"/>
</dbReference>
<evidence type="ECO:0000256" key="4">
    <source>
        <dbReference type="PROSITE-ProRule" id="PRU00302"/>
    </source>
</evidence>
<keyword evidence="3" id="KW-0245">EGF-like domain</keyword>
<dbReference type="Gene3D" id="2.10.50.10">
    <property type="entry name" value="Tumor Necrosis Factor Receptor, subunit A, domain 2"/>
    <property type="match status" value="2"/>
</dbReference>
<sequence length="967" mass="104989">MTNSITCENGGTCVPTTGKCECPPNFTGDQCENQIHTCSDITCYNGGTCIAQNATCTCLPGTTGDRCQNLGQPCKLLLPNGTYTDYCLNGGKCTDLPNGAACDCDGTEYSGRRCETKATFNFNLVFNGLPYDPDIVSIGFSNATIREFTLCSFVQYNNPATSGTPSTTTTTTTLPPYLSMRGYGSSSQQIIFDNNGFFICDPGRECSRAESSFSRVPITANTWHHFCIVSPDSETSPKYLVYLDGVKVNEQFAERFNPGENAYIYLAPSNVTFDRFVGMISMTQLYLIRLNEQQIGQLAFDCYNTISNSTSPLAHQTLIKWNGSFTRVSSYNPGVFVDPAGICKSVKCMFGRQVNTNNYNSTGTCDKDRIAPTVLRCPSTIRELTVLDFVKVEWKDEDISFFDNIGVVRIDVNYHNGQQFGVGITAVRYIAFDAAGNSAECTFDVIVAQKTCPSPNQISVENGTVTNIRPHAQYANLVSYVTCDDHLFPFNDRPKFYTCDIMGDFQYGGWSRSMYYLPACGKTIPALQSVNGTVVEISCPAGTYANKTANKCEECPVNTYRDLATPTELECTMCPEGFTTGTETGAIDKSQCYKNCKIGEYEQNGNCLDCPIGTFGAQEGLQKCTSCGFDLSTSSAGSTSDTDCTETCPPGQQMVRSVNDPRPVCLHCAMGYYKTGTRGACLQCPRGLTTVATGSMSINDCNQLNCIDQNTMRNQNATIGPNTPYSELCIACEQGQFQNTPNSDHCVPCSALNASVEVPVTCQSTCSPEIDTAGCNCQITASKYANCAQFVEPVHNSMNALKIVLPLVGGVLLVIVAVVAFCFRKQIIAWFRKSHINDNQHVAPSRWDRPSGNTTPRIGSRRRNVAVAPVAAPPTSIIPRPNLRIVTSREELDQLPPLPSSSTPSFHVDSVFRGGNGRTSSGMRHLGSDSTSAAVGNEVFFEANGAPVIVRSARQASSDDSSLDSFF</sequence>
<dbReference type="InterPro" id="IPR000436">
    <property type="entry name" value="Sushi_SCR_CCP_dom"/>
</dbReference>
<evidence type="ECO:0000256" key="3">
    <source>
        <dbReference type="PROSITE-ProRule" id="PRU00076"/>
    </source>
</evidence>
<evidence type="ECO:0000259" key="7">
    <source>
        <dbReference type="PROSITE" id="PS50026"/>
    </source>
</evidence>
<dbReference type="SUPFAM" id="SSF57196">
    <property type="entry name" value="EGF/Laminin"/>
    <property type="match status" value="2"/>
</dbReference>
<dbReference type="Pfam" id="PF02494">
    <property type="entry name" value="HYR"/>
    <property type="match status" value="1"/>
</dbReference>
<keyword evidence="6" id="KW-0812">Transmembrane</keyword>
<feature type="domain" description="EGF-like" evidence="7">
    <location>
        <begin position="70"/>
        <end position="115"/>
    </location>
</feature>
<keyword evidence="11" id="KW-1185">Reference proteome</keyword>
<dbReference type="PANTHER" id="PTHR24052">
    <property type="entry name" value="DELTA-RELATED"/>
    <property type="match status" value="1"/>
</dbReference>
<keyword evidence="4" id="KW-0768">Sushi</keyword>
<dbReference type="InterPro" id="IPR002049">
    <property type="entry name" value="LE_dom"/>
</dbReference>
<reference evidence="11" key="1">
    <citation type="submission" date="2010-08" db="EMBL/GenBank/DDBJ databases">
        <authorList>
            <consortium name="Caenorhabditis japonica Sequencing Consortium"/>
            <person name="Wilson R.K."/>
        </authorList>
    </citation>
    <scope>NUCLEOTIDE SEQUENCE [LARGE SCALE GENOMIC DNA]</scope>
    <source>
        <strain evidence="11">DF5081</strain>
    </source>
</reference>
<evidence type="ECO:0008006" key="12">
    <source>
        <dbReference type="Google" id="ProtNLM"/>
    </source>
</evidence>
<dbReference type="Pfam" id="PF07699">
    <property type="entry name" value="Ephrin_rec_like"/>
    <property type="match status" value="3"/>
</dbReference>
<evidence type="ECO:0000259" key="8">
    <source>
        <dbReference type="PROSITE" id="PS50825"/>
    </source>
</evidence>
<dbReference type="Gene3D" id="2.10.25.10">
    <property type="entry name" value="Laminin"/>
    <property type="match status" value="3"/>
</dbReference>
<dbReference type="SMART" id="SM00181">
    <property type="entry name" value="EGF"/>
    <property type="match status" value="4"/>
</dbReference>
<evidence type="ECO:0000313" key="11">
    <source>
        <dbReference type="Proteomes" id="UP000005237"/>
    </source>
</evidence>
<dbReference type="SUPFAM" id="SSF49899">
    <property type="entry name" value="Concanavalin A-like lectins/glucanases"/>
    <property type="match status" value="1"/>
</dbReference>
<dbReference type="SMART" id="SM01411">
    <property type="entry name" value="Ephrin_rec_like"/>
    <property type="match status" value="4"/>
</dbReference>
<keyword evidence="2 3" id="KW-1015">Disulfide bond</keyword>
<proteinExistence type="predicted"/>
<feature type="domain" description="HYR" evidence="8">
    <location>
        <begin position="367"/>
        <end position="449"/>
    </location>
</feature>
<dbReference type="InterPro" id="IPR000742">
    <property type="entry name" value="EGF"/>
</dbReference>
<keyword evidence="6" id="KW-0472">Membrane</keyword>
<dbReference type="AlphaFoldDB" id="A0A8R1DLV6"/>
<evidence type="ECO:0000313" key="10">
    <source>
        <dbReference type="EnsemblMetazoa" id="CJA05642.1"/>
    </source>
</evidence>
<dbReference type="InterPro" id="IPR052485">
    <property type="entry name" value="MEGF_diff_regulators"/>
</dbReference>
<dbReference type="InterPro" id="IPR013320">
    <property type="entry name" value="ConA-like_dom_sf"/>
</dbReference>
<dbReference type="PROSITE" id="PS50026">
    <property type="entry name" value="EGF_3"/>
    <property type="match status" value="3"/>
</dbReference>
<accession>A0A8R1DLV6</accession>
<feature type="domain" description="Sushi" evidence="9">
    <location>
        <begin position="450"/>
        <end position="522"/>
    </location>
</feature>
<dbReference type="InterPro" id="IPR011641">
    <property type="entry name" value="Tyr-kin_ephrin_A/B_rcpt-like"/>
</dbReference>
<dbReference type="SUPFAM" id="SSF57184">
    <property type="entry name" value="Growth factor receptor domain"/>
    <property type="match status" value="1"/>
</dbReference>
<evidence type="ECO:0000256" key="5">
    <source>
        <dbReference type="SAM" id="MobiDB-lite"/>
    </source>
</evidence>
<reference evidence="10" key="2">
    <citation type="submission" date="2022-06" db="UniProtKB">
        <authorList>
            <consortium name="EnsemblMetazoa"/>
        </authorList>
    </citation>
    <scope>IDENTIFICATION</scope>
    <source>
        <strain evidence="10">DF5081</strain>
    </source>
</reference>
<keyword evidence="1" id="KW-0677">Repeat</keyword>
<dbReference type="Proteomes" id="UP000005237">
    <property type="component" value="Unassembled WGS sequence"/>
</dbReference>
<organism evidence="10 11">
    <name type="scientific">Caenorhabditis japonica</name>
    <dbReference type="NCBI Taxonomy" id="281687"/>
    <lineage>
        <taxon>Eukaryota</taxon>
        <taxon>Metazoa</taxon>
        <taxon>Ecdysozoa</taxon>
        <taxon>Nematoda</taxon>
        <taxon>Chromadorea</taxon>
        <taxon>Rhabditida</taxon>
        <taxon>Rhabditina</taxon>
        <taxon>Rhabditomorpha</taxon>
        <taxon>Rhabditoidea</taxon>
        <taxon>Rhabditidae</taxon>
        <taxon>Peloderinae</taxon>
        <taxon>Caenorhabditis</taxon>
    </lineage>
</organism>
<dbReference type="PROSITE" id="PS00022">
    <property type="entry name" value="EGF_1"/>
    <property type="match status" value="2"/>
</dbReference>
<keyword evidence="6" id="KW-1133">Transmembrane helix</keyword>
<feature type="disulfide bond" evidence="3">
    <location>
        <begin position="22"/>
        <end position="31"/>
    </location>
</feature>
<feature type="disulfide bond" evidence="3">
    <location>
        <begin position="58"/>
        <end position="67"/>
    </location>
</feature>
<dbReference type="InterPro" id="IPR003410">
    <property type="entry name" value="HYR_dom"/>
</dbReference>
<feature type="transmembrane region" description="Helical" evidence="6">
    <location>
        <begin position="803"/>
        <end position="823"/>
    </location>
</feature>
<comment type="caution">
    <text evidence="3">Lacks conserved residue(s) required for the propagation of feature annotation.</text>
</comment>